<dbReference type="InterPro" id="IPR006011">
    <property type="entry name" value="Syntaxin_N"/>
</dbReference>
<dbReference type="Proteomes" id="UP000825935">
    <property type="component" value="Chromosome 11"/>
</dbReference>
<name>A0A8T2TRL8_CERRI</name>
<dbReference type="GO" id="GO:0031201">
    <property type="term" value="C:SNARE complex"/>
    <property type="evidence" value="ECO:0007669"/>
    <property type="project" value="TreeGrafter"/>
</dbReference>
<dbReference type="GO" id="GO:0006886">
    <property type="term" value="P:intracellular protein transport"/>
    <property type="evidence" value="ECO:0007669"/>
    <property type="project" value="InterPro"/>
</dbReference>
<evidence type="ECO:0000256" key="3">
    <source>
        <dbReference type="ARBA" id="ARBA00022927"/>
    </source>
</evidence>
<evidence type="ECO:0000313" key="8">
    <source>
        <dbReference type="EMBL" id="KAH7424920.1"/>
    </source>
</evidence>
<accession>A0A8T2TRL8</accession>
<dbReference type="AlphaFoldDB" id="A0A8T2TRL8"/>
<keyword evidence="9" id="KW-1185">Reference proteome</keyword>
<dbReference type="GO" id="GO:0006887">
    <property type="term" value="P:exocytosis"/>
    <property type="evidence" value="ECO:0007669"/>
    <property type="project" value="TreeGrafter"/>
</dbReference>
<dbReference type="PROSITE" id="PS00914">
    <property type="entry name" value="SYNTAXIN"/>
    <property type="match status" value="1"/>
</dbReference>
<evidence type="ECO:0000256" key="2">
    <source>
        <dbReference type="ARBA" id="ARBA00022448"/>
    </source>
</evidence>
<dbReference type="InterPro" id="IPR045242">
    <property type="entry name" value="Syntaxin"/>
</dbReference>
<dbReference type="InterPro" id="IPR010989">
    <property type="entry name" value="SNARE"/>
</dbReference>
<feature type="domain" description="T-SNARE coiled-coil homology" evidence="7">
    <location>
        <begin position="216"/>
        <end position="278"/>
    </location>
</feature>
<gene>
    <name evidence="8" type="ORF">KP509_11G031700</name>
</gene>
<evidence type="ECO:0000259" key="7">
    <source>
        <dbReference type="PROSITE" id="PS50192"/>
    </source>
</evidence>
<proteinExistence type="inferred from homology"/>
<feature type="transmembrane region" description="Helical" evidence="6">
    <location>
        <begin position="288"/>
        <end position="312"/>
    </location>
</feature>
<dbReference type="PANTHER" id="PTHR19957:SF80">
    <property type="entry name" value="SYNTAXIN-121"/>
    <property type="match status" value="1"/>
</dbReference>
<dbReference type="PANTHER" id="PTHR19957">
    <property type="entry name" value="SYNTAXIN"/>
    <property type="match status" value="1"/>
</dbReference>
<keyword evidence="5" id="KW-0175">Coiled coil</keyword>
<dbReference type="FunFam" id="1.20.58.70:FF:000003">
    <property type="entry name" value="Qa-SNARE, Sso1/Syntaxin1-type, SYP12A-group"/>
    <property type="match status" value="1"/>
</dbReference>
<keyword evidence="6" id="KW-0472">Membrane</keyword>
<evidence type="ECO:0000256" key="5">
    <source>
        <dbReference type="SAM" id="Coils"/>
    </source>
</evidence>
<dbReference type="SMART" id="SM00397">
    <property type="entry name" value="t_SNARE"/>
    <property type="match status" value="1"/>
</dbReference>
<evidence type="ECO:0000313" key="9">
    <source>
        <dbReference type="Proteomes" id="UP000825935"/>
    </source>
</evidence>
<dbReference type="FunFam" id="1.20.5.110:FF:000008">
    <property type="entry name" value="Syntaxin 132"/>
    <property type="match status" value="1"/>
</dbReference>
<dbReference type="GO" id="GO:0012505">
    <property type="term" value="C:endomembrane system"/>
    <property type="evidence" value="ECO:0007669"/>
    <property type="project" value="TreeGrafter"/>
</dbReference>
<dbReference type="EMBL" id="CM035416">
    <property type="protein sequence ID" value="KAH7424920.1"/>
    <property type="molecule type" value="Genomic_DNA"/>
</dbReference>
<dbReference type="OMA" id="QIHEVNM"/>
<feature type="coiled-coil region" evidence="5">
    <location>
        <begin position="17"/>
        <end position="87"/>
    </location>
</feature>
<keyword evidence="6" id="KW-0812">Transmembrane</keyword>
<keyword evidence="3" id="KW-0653">Protein transport</keyword>
<dbReference type="Gene3D" id="1.20.5.110">
    <property type="match status" value="1"/>
</dbReference>
<dbReference type="CDD" id="cd15848">
    <property type="entry name" value="SNARE_syntaxin1-like"/>
    <property type="match status" value="1"/>
</dbReference>
<sequence>MNNLFSKRYSDLSGKNYADLKDNNKDLEAALEAEMTSLGHESGTSLHRFFEDVNVLKEAMEKVRTYLEELRKENEESKTVTRSQEMKALRERMDKKVGEILKQTKMIKTNLEELDKENIANRRNPGCEQGSSIDRTRMAVTNGLRVNLKGLMEEFQDLRQKIMSEYRQTVERRYFTVTNVHPDEATIDKMIETGESESFLQKAIQEQGRGQIIDTINEIRERHDAVKELEKNLIELHQIFLDMSVLVESQGEQLNDIEASVLHANSFVNKGTQKLQEAKTIQRNTRKWTCIAIIILLIIIAIVLIPTLITLLKNNSSSSSSTSG</sequence>
<comment type="similarity">
    <text evidence="1 4">Belongs to the syntaxin family.</text>
</comment>
<dbReference type="Pfam" id="PF05739">
    <property type="entry name" value="SNARE"/>
    <property type="match status" value="1"/>
</dbReference>
<evidence type="ECO:0000256" key="6">
    <source>
        <dbReference type="SAM" id="Phobius"/>
    </source>
</evidence>
<dbReference type="GO" id="GO:0005484">
    <property type="term" value="F:SNAP receptor activity"/>
    <property type="evidence" value="ECO:0007669"/>
    <property type="project" value="InterPro"/>
</dbReference>
<organism evidence="8 9">
    <name type="scientific">Ceratopteris richardii</name>
    <name type="common">Triangle waterfern</name>
    <dbReference type="NCBI Taxonomy" id="49495"/>
    <lineage>
        <taxon>Eukaryota</taxon>
        <taxon>Viridiplantae</taxon>
        <taxon>Streptophyta</taxon>
        <taxon>Embryophyta</taxon>
        <taxon>Tracheophyta</taxon>
        <taxon>Polypodiopsida</taxon>
        <taxon>Polypodiidae</taxon>
        <taxon>Polypodiales</taxon>
        <taxon>Pteridineae</taxon>
        <taxon>Pteridaceae</taxon>
        <taxon>Parkerioideae</taxon>
        <taxon>Ceratopteris</taxon>
    </lineage>
</organism>
<keyword evidence="6" id="KW-1133">Transmembrane helix</keyword>
<dbReference type="GO" id="GO:0048278">
    <property type="term" value="P:vesicle docking"/>
    <property type="evidence" value="ECO:0007669"/>
    <property type="project" value="TreeGrafter"/>
</dbReference>
<dbReference type="CDD" id="cd00179">
    <property type="entry name" value="SynN"/>
    <property type="match status" value="1"/>
</dbReference>
<dbReference type="PROSITE" id="PS50192">
    <property type="entry name" value="T_SNARE"/>
    <property type="match status" value="1"/>
</dbReference>
<dbReference type="GO" id="GO:0005886">
    <property type="term" value="C:plasma membrane"/>
    <property type="evidence" value="ECO:0007669"/>
    <property type="project" value="TreeGrafter"/>
</dbReference>
<evidence type="ECO:0000256" key="4">
    <source>
        <dbReference type="RuleBase" id="RU003858"/>
    </source>
</evidence>
<evidence type="ECO:0000256" key="1">
    <source>
        <dbReference type="ARBA" id="ARBA00009063"/>
    </source>
</evidence>
<protein>
    <recommendedName>
        <fullName evidence="7">t-SNARE coiled-coil homology domain-containing protein</fullName>
    </recommendedName>
</protein>
<comment type="caution">
    <text evidence="8">The sequence shown here is derived from an EMBL/GenBank/DDBJ whole genome shotgun (WGS) entry which is preliminary data.</text>
</comment>
<keyword evidence="2" id="KW-0813">Transport</keyword>
<dbReference type="Pfam" id="PF00804">
    <property type="entry name" value="Syntaxin"/>
    <property type="match status" value="1"/>
</dbReference>
<dbReference type="Gene3D" id="1.20.58.70">
    <property type="match status" value="1"/>
</dbReference>
<dbReference type="InterPro" id="IPR006012">
    <property type="entry name" value="Syntaxin/epimorphin_CS"/>
</dbReference>
<reference evidence="8" key="1">
    <citation type="submission" date="2021-08" db="EMBL/GenBank/DDBJ databases">
        <title>WGS assembly of Ceratopteris richardii.</title>
        <authorList>
            <person name="Marchant D.B."/>
            <person name="Chen G."/>
            <person name="Jenkins J."/>
            <person name="Shu S."/>
            <person name="Leebens-Mack J."/>
            <person name="Grimwood J."/>
            <person name="Schmutz J."/>
            <person name="Soltis P."/>
            <person name="Soltis D."/>
            <person name="Chen Z.-H."/>
        </authorList>
    </citation>
    <scope>NUCLEOTIDE SEQUENCE</scope>
    <source>
        <strain evidence="8">Whitten #5841</strain>
        <tissue evidence="8">Leaf</tissue>
    </source>
</reference>
<dbReference type="GO" id="GO:0006906">
    <property type="term" value="P:vesicle fusion"/>
    <property type="evidence" value="ECO:0007669"/>
    <property type="project" value="TreeGrafter"/>
</dbReference>
<dbReference type="GO" id="GO:0000149">
    <property type="term" value="F:SNARE binding"/>
    <property type="evidence" value="ECO:0007669"/>
    <property type="project" value="TreeGrafter"/>
</dbReference>
<dbReference type="SUPFAM" id="SSF47661">
    <property type="entry name" value="t-snare proteins"/>
    <property type="match status" value="1"/>
</dbReference>
<dbReference type="OrthoDB" id="10255013at2759"/>
<dbReference type="SMART" id="SM00503">
    <property type="entry name" value="SynN"/>
    <property type="match status" value="1"/>
</dbReference>
<dbReference type="InterPro" id="IPR000727">
    <property type="entry name" value="T_SNARE_dom"/>
</dbReference>